<feature type="compositionally biased region" description="Low complexity" evidence="1">
    <location>
        <begin position="208"/>
        <end position="226"/>
    </location>
</feature>
<feature type="domain" description="J" evidence="2">
    <location>
        <begin position="3"/>
        <end position="78"/>
    </location>
</feature>
<dbReference type="PRINTS" id="PR00625">
    <property type="entry name" value="JDOMAIN"/>
</dbReference>
<dbReference type="CDD" id="cd06257">
    <property type="entry name" value="DnaJ"/>
    <property type="match status" value="1"/>
</dbReference>
<dbReference type="PANTHER" id="PTHR45090:SF4">
    <property type="entry name" value="J DOMAIN-CONTAINING PROTEIN"/>
    <property type="match status" value="1"/>
</dbReference>
<organism evidence="3 4">
    <name type="scientific">Novymonas esmeraldas</name>
    <dbReference type="NCBI Taxonomy" id="1808958"/>
    <lineage>
        <taxon>Eukaryota</taxon>
        <taxon>Discoba</taxon>
        <taxon>Euglenozoa</taxon>
        <taxon>Kinetoplastea</taxon>
        <taxon>Metakinetoplastina</taxon>
        <taxon>Trypanosomatida</taxon>
        <taxon>Trypanosomatidae</taxon>
        <taxon>Novymonas</taxon>
    </lineage>
</organism>
<dbReference type="InterPro" id="IPR053232">
    <property type="entry name" value="DnaJ_C/III_chloroplastic"/>
</dbReference>
<dbReference type="PANTHER" id="PTHR45090">
    <property type="entry name" value="CHAPERONE PROTEIN DNAJ 20 CHLOROPLASTIC"/>
    <property type="match status" value="1"/>
</dbReference>
<dbReference type="SMART" id="SM00271">
    <property type="entry name" value="DnaJ"/>
    <property type="match status" value="1"/>
</dbReference>
<sequence length="248" mass="25618">MQTYYDVLDVPIGGSQDDVRRAYRRLLTRVHPDRSYHDNDSVAFNPARDLDAARVKLLNKAYDVLANPHARRRYDDYLAQHLWGAGAGVPARRLSVVSLSGHGGGVAGVVEAVMRTMSDVSTSRPTHATVYAAAAAAAGGGAPAVAKGSHLARSSQQANPMTRALGTCIGGGGGATPAAAAPPSSPPPPSSIVHAAALAVPQPHGEGASVRPARSAPQSAAPAVPAAEEEVSLPHRVRVVLQHLVIRA</sequence>
<proteinExistence type="predicted"/>
<comment type="caution">
    <text evidence="3">The sequence shown here is derived from an EMBL/GenBank/DDBJ whole genome shotgun (WGS) entry which is preliminary data.</text>
</comment>
<dbReference type="AlphaFoldDB" id="A0AAW0F5M3"/>
<feature type="region of interest" description="Disordered" evidence="1">
    <location>
        <begin position="143"/>
        <end position="190"/>
    </location>
</feature>
<dbReference type="InterPro" id="IPR001623">
    <property type="entry name" value="DnaJ_domain"/>
</dbReference>
<dbReference type="InterPro" id="IPR036869">
    <property type="entry name" value="J_dom_sf"/>
</dbReference>
<evidence type="ECO:0000256" key="1">
    <source>
        <dbReference type="SAM" id="MobiDB-lite"/>
    </source>
</evidence>
<dbReference type="EMBL" id="JAECZO010000021">
    <property type="protein sequence ID" value="KAK7201887.1"/>
    <property type="molecule type" value="Genomic_DNA"/>
</dbReference>
<dbReference type="PROSITE" id="PS50076">
    <property type="entry name" value="DNAJ_2"/>
    <property type="match status" value="1"/>
</dbReference>
<name>A0AAW0F5M3_9TRYP</name>
<accession>A0AAW0F5M3</accession>
<keyword evidence="4" id="KW-1185">Reference proteome</keyword>
<feature type="region of interest" description="Disordered" evidence="1">
    <location>
        <begin position="202"/>
        <end position="229"/>
    </location>
</feature>
<gene>
    <name evidence="3" type="ORF">NESM_000256100</name>
</gene>
<evidence type="ECO:0000313" key="4">
    <source>
        <dbReference type="Proteomes" id="UP001430356"/>
    </source>
</evidence>
<dbReference type="Pfam" id="PF00226">
    <property type="entry name" value="DnaJ"/>
    <property type="match status" value="1"/>
</dbReference>
<dbReference type="Proteomes" id="UP001430356">
    <property type="component" value="Unassembled WGS sequence"/>
</dbReference>
<dbReference type="SUPFAM" id="SSF46565">
    <property type="entry name" value="Chaperone J-domain"/>
    <property type="match status" value="1"/>
</dbReference>
<evidence type="ECO:0000259" key="2">
    <source>
        <dbReference type="PROSITE" id="PS50076"/>
    </source>
</evidence>
<reference evidence="3 4" key="1">
    <citation type="journal article" date="2021" name="MBio">
        <title>A New Model Trypanosomatid, Novymonas esmeraldas: Genomic Perception of Its 'Candidatus Pandoraea novymonadis' Endosymbiont.</title>
        <authorList>
            <person name="Zakharova A."/>
            <person name="Saura A."/>
            <person name="Butenko A."/>
            <person name="Podesvova L."/>
            <person name="Warmusova S."/>
            <person name="Kostygov A.Y."/>
            <person name="Nenarokova A."/>
            <person name="Lukes J."/>
            <person name="Opperdoes F.R."/>
            <person name="Yurchenko V."/>
        </authorList>
    </citation>
    <scope>NUCLEOTIDE SEQUENCE [LARGE SCALE GENOMIC DNA]</scope>
    <source>
        <strain evidence="3 4">E262AT.01</strain>
    </source>
</reference>
<evidence type="ECO:0000313" key="3">
    <source>
        <dbReference type="EMBL" id="KAK7201887.1"/>
    </source>
</evidence>
<protein>
    <submittedName>
        <fullName evidence="3">DnaJ domain containing protein</fullName>
    </submittedName>
</protein>
<dbReference type="Gene3D" id="1.10.287.110">
    <property type="entry name" value="DnaJ domain"/>
    <property type="match status" value="1"/>
</dbReference>